<comment type="caution">
    <text evidence="2">The sequence shown here is derived from an EMBL/GenBank/DDBJ whole genome shotgun (WGS) entry which is preliminary data.</text>
</comment>
<keyword evidence="1" id="KW-0472">Membrane</keyword>
<evidence type="ECO:0000313" key="3">
    <source>
        <dbReference type="Proteomes" id="UP000754710"/>
    </source>
</evidence>
<proteinExistence type="predicted"/>
<accession>A0ABS7RMY8</accession>
<gene>
    <name evidence="2" type="ORF">K1X13_14895</name>
</gene>
<feature type="transmembrane region" description="Helical" evidence="1">
    <location>
        <begin position="93"/>
        <end position="110"/>
    </location>
</feature>
<keyword evidence="3" id="KW-1185">Reference proteome</keyword>
<reference evidence="2 3" key="1">
    <citation type="submission" date="2021-08" db="EMBL/GenBank/DDBJ databases">
        <title>Nocardioides bacterium WL0053 sp. nov., isolated from the sediment.</title>
        <authorList>
            <person name="Wang L."/>
            <person name="Zhang D."/>
            <person name="Zhang A."/>
        </authorList>
    </citation>
    <scope>NUCLEOTIDE SEQUENCE [LARGE SCALE GENOMIC DNA]</scope>
    <source>
        <strain evidence="2 3">WL0053</strain>
    </source>
</reference>
<dbReference type="RefSeq" id="WP_221025805.1">
    <property type="nucleotide sequence ID" value="NZ_JAIEZQ010000002.1"/>
</dbReference>
<feature type="transmembrane region" description="Helical" evidence="1">
    <location>
        <begin position="66"/>
        <end position="87"/>
    </location>
</feature>
<keyword evidence="1" id="KW-0812">Transmembrane</keyword>
<feature type="transmembrane region" description="Helical" evidence="1">
    <location>
        <begin position="7"/>
        <end position="26"/>
    </location>
</feature>
<dbReference type="EMBL" id="JAIEZQ010000002">
    <property type="protein sequence ID" value="MBY9076121.1"/>
    <property type="molecule type" value="Genomic_DNA"/>
</dbReference>
<protein>
    <submittedName>
        <fullName evidence="2">Uncharacterized protein</fullName>
    </submittedName>
</protein>
<feature type="transmembrane region" description="Helical" evidence="1">
    <location>
        <begin position="38"/>
        <end position="54"/>
    </location>
</feature>
<dbReference type="Proteomes" id="UP000754710">
    <property type="component" value="Unassembled WGS sequence"/>
</dbReference>
<evidence type="ECO:0000256" key="1">
    <source>
        <dbReference type="SAM" id="Phobius"/>
    </source>
</evidence>
<sequence>MRLDVRDLLATVLVAAIGILYVGYLGHGRMPFAHDTRGMAAMGLALGVTAFVVVRNGDKYDRVGQLETGLAVVALAFGMGAMVLAEGTVAENLLAAYVVVLLAVWGLELLDHAGLVPGHAPPKEMTRT</sequence>
<name>A0ABS7RMY8_9ACTN</name>
<evidence type="ECO:0000313" key="2">
    <source>
        <dbReference type="EMBL" id="MBY9076121.1"/>
    </source>
</evidence>
<keyword evidence="1" id="KW-1133">Transmembrane helix</keyword>
<organism evidence="2 3">
    <name type="scientific">Nocardioides jiangsuensis</name>
    <dbReference type="NCBI Taxonomy" id="2866161"/>
    <lineage>
        <taxon>Bacteria</taxon>
        <taxon>Bacillati</taxon>
        <taxon>Actinomycetota</taxon>
        <taxon>Actinomycetes</taxon>
        <taxon>Propionibacteriales</taxon>
        <taxon>Nocardioidaceae</taxon>
        <taxon>Nocardioides</taxon>
    </lineage>
</organism>